<dbReference type="AlphaFoldDB" id="X1M672"/>
<protein>
    <recommendedName>
        <fullName evidence="2">Cysteinyl-tRNA synthetase class Ia DALR domain-containing protein</fullName>
    </recommendedName>
</protein>
<feature type="non-terminal residue" evidence="1">
    <location>
        <position position="1"/>
    </location>
</feature>
<dbReference type="SUPFAM" id="SSF47323">
    <property type="entry name" value="Anticodon-binding domain of a subclass of class I aminoacyl-tRNA synthetases"/>
    <property type="match status" value="1"/>
</dbReference>
<evidence type="ECO:0008006" key="2">
    <source>
        <dbReference type="Google" id="ProtNLM"/>
    </source>
</evidence>
<dbReference type="InterPro" id="IPR009080">
    <property type="entry name" value="tRNAsynth_Ia_anticodon-bd"/>
</dbReference>
<dbReference type="Gene3D" id="1.20.120.1910">
    <property type="entry name" value="Cysteine-tRNA ligase, C-terminal anti-codon recognition domain"/>
    <property type="match status" value="1"/>
</dbReference>
<gene>
    <name evidence="1" type="ORF">S06H3_28178</name>
</gene>
<dbReference type="GO" id="GO:0006418">
    <property type="term" value="P:tRNA aminoacylation for protein translation"/>
    <property type="evidence" value="ECO:0007669"/>
    <property type="project" value="InterPro"/>
</dbReference>
<comment type="caution">
    <text evidence="1">The sequence shown here is derived from an EMBL/GenBank/DDBJ whole genome shotgun (WGS) entry which is preliminary data.</text>
</comment>
<sequence length="78" mass="8930">TELQRTLLKLAGILGLTLREKARPALDPEIFIKLLVSMRDDLRQNQQWQLADKIRGGLADSGITLEDTPQGTVWRYKR</sequence>
<reference evidence="1" key="1">
    <citation type="journal article" date="2014" name="Front. Microbiol.">
        <title>High frequency of phylogenetically diverse reductive dehalogenase-homologous genes in deep subseafloor sedimentary metagenomes.</title>
        <authorList>
            <person name="Kawai M."/>
            <person name="Futagami T."/>
            <person name="Toyoda A."/>
            <person name="Takaki Y."/>
            <person name="Nishi S."/>
            <person name="Hori S."/>
            <person name="Arai W."/>
            <person name="Tsubouchi T."/>
            <person name="Morono Y."/>
            <person name="Uchiyama I."/>
            <person name="Ito T."/>
            <person name="Fujiyama A."/>
            <person name="Inagaki F."/>
            <person name="Takami H."/>
        </authorList>
    </citation>
    <scope>NUCLEOTIDE SEQUENCE</scope>
    <source>
        <strain evidence="1">Expedition CK06-06</strain>
    </source>
</reference>
<dbReference type="EMBL" id="BARV01016419">
    <property type="protein sequence ID" value="GAI26833.1"/>
    <property type="molecule type" value="Genomic_DNA"/>
</dbReference>
<evidence type="ECO:0000313" key="1">
    <source>
        <dbReference type="EMBL" id="GAI26833.1"/>
    </source>
</evidence>
<accession>X1M672</accession>
<organism evidence="1">
    <name type="scientific">marine sediment metagenome</name>
    <dbReference type="NCBI Taxonomy" id="412755"/>
    <lineage>
        <taxon>unclassified sequences</taxon>
        <taxon>metagenomes</taxon>
        <taxon>ecological metagenomes</taxon>
    </lineage>
</organism>
<proteinExistence type="predicted"/>
<name>X1M672_9ZZZZ</name>
<dbReference type="GO" id="GO:0005524">
    <property type="term" value="F:ATP binding"/>
    <property type="evidence" value="ECO:0007669"/>
    <property type="project" value="InterPro"/>
</dbReference>
<dbReference type="GO" id="GO:0004812">
    <property type="term" value="F:aminoacyl-tRNA ligase activity"/>
    <property type="evidence" value="ECO:0007669"/>
    <property type="project" value="InterPro"/>
</dbReference>